<dbReference type="Gene3D" id="3.30.420.240">
    <property type="match status" value="1"/>
</dbReference>
<name>A0ABY5W7P2_9ACTN</name>
<evidence type="ECO:0000313" key="2">
    <source>
        <dbReference type="Proteomes" id="UP001059617"/>
    </source>
</evidence>
<gene>
    <name evidence="1" type="ORF">Dfulv_17235</name>
</gene>
<reference evidence="1" key="2">
    <citation type="submission" date="2022-09" db="EMBL/GenBank/DDBJ databases">
        <title>Biosynthetic gene clusters of Dactylosporangioum fulvum.</title>
        <authorList>
            <person name="Caradec T."/>
        </authorList>
    </citation>
    <scope>NUCLEOTIDE SEQUENCE</scope>
    <source>
        <strain evidence="1">NRRL B-16292</strain>
    </source>
</reference>
<evidence type="ECO:0000313" key="1">
    <source>
        <dbReference type="EMBL" id="UWP85892.1"/>
    </source>
</evidence>
<sequence>MTIAPQLSPLERLALQKLAEAFQPKPPSPYLTDPVAWVQDKLGEFLWSKQREIAESVVVNKKTAVPSCHNAGKTRIASRVAAWFIDTYGHDDGFIVSTAPTYAQVHALLWEEIRKAAKVAAARGNPLPGRVLGSDQWKLDDGTLVGWGRKPADTDQHGFQGVHHKHMLVIIDEACGVPRQLWTAIEAITTGEDVHILAIGNPDDPNTEFGDICKPGSGWNVIHVSAFDTPNLSGEDIPAELRPLMLSPDWVEDKKRWGVDSPRYISKVLGRFPDLGTDTLISPLLIEAAQRRNLDPGPHAILGVDVARYGSDRTIFCLRRGPVARIVGDFGKQDTMATTGQVLAAKAEHAVDEIRVDGVGVGAGVVDRLVELGHDVVDMQSGAAARDSEHFANARAEWWWGLRERFEAGDMDLDPDDDELAAQIGSIKYKYTSRGQIIIESKDEMRRRGLPSPDKGDSLMLTAVAGVAVPADEVYEDEDQADAEGSISLY</sequence>
<dbReference type="RefSeq" id="WP_259864259.1">
    <property type="nucleotide sequence ID" value="NZ_CP073720.1"/>
</dbReference>
<evidence type="ECO:0008006" key="3">
    <source>
        <dbReference type="Google" id="ProtNLM"/>
    </source>
</evidence>
<dbReference type="Proteomes" id="UP001059617">
    <property type="component" value="Chromosome"/>
</dbReference>
<reference evidence="1" key="1">
    <citation type="submission" date="2021-04" db="EMBL/GenBank/DDBJ databases">
        <authorList>
            <person name="Hartkoorn R.C."/>
            <person name="Beaudoing E."/>
            <person name="Hot D."/>
        </authorList>
    </citation>
    <scope>NUCLEOTIDE SEQUENCE</scope>
    <source>
        <strain evidence="1">NRRL B-16292</strain>
    </source>
</reference>
<protein>
    <recommendedName>
        <fullName evidence="3">Terminase</fullName>
    </recommendedName>
</protein>
<proteinExistence type="predicted"/>
<accession>A0ABY5W7P2</accession>
<dbReference type="Gene3D" id="3.40.50.300">
    <property type="entry name" value="P-loop containing nucleotide triphosphate hydrolases"/>
    <property type="match status" value="1"/>
</dbReference>
<dbReference type="InterPro" id="IPR027417">
    <property type="entry name" value="P-loop_NTPase"/>
</dbReference>
<organism evidence="1 2">
    <name type="scientific">Dactylosporangium fulvum</name>
    <dbReference type="NCBI Taxonomy" id="53359"/>
    <lineage>
        <taxon>Bacteria</taxon>
        <taxon>Bacillati</taxon>
        <taxon>Actinomycetota</taxon>
        <taxon>Actinomycetes</taxon>
        <taxon>Micromonosporales</taxon>
        <taxon>Micromonosporaceae</taxon>
        <taxon>Dactylosporangium</taxon>
    </lineage>
</organism>
<keyword evidence="2" id="KW-1185">Reference proteome</keyword>
<dbReference type="EMBL" id="CP073720">
    <property type="protein sequence ID" value="UWP85892.1"/>
    <property type="molecule type" value="Genomic_DNA"/>
</dbReference>